<dbReference type="InterPro" id="IPR002293">
    <property type="entry name" value="AA/rel_permease1"/>
</dbReference>
<feature type="transmembrane region" description="Helical" evidence="6">
    <location>
        <begin position="318"/>
        <end position="338"/>
    </location>
</feature>
<reference evidence="7 8" key="1">
    <citation type="journal article" date="2019" name="Int. J. Syst. Evol. Microbiol.">
        <title>The Global Catalogue of Microorganisms (GCM) 10K type strain sequencing project: providing services to taxonomists for standard genome sequencing and annotation.</title>
        <authorList>
            <consortium name="The Broad Institute Genomics Platform"/>
            <consortium name="The Broad Institute Genome Sequencing Center for Infectious Disease"/>
            <person name="Wu L."/>
            <person name="Ma J."/>
        </authorList>
    </citation>
    <scope>NUCLEOTIDE SEQUENCE [LARGE SCALE GENOMIC DNA]</scope>
    <source>
        <strain evidence="7 8">JCM 16082</strain>
    </source>
</reference>
<feature type="transmembrane region" description="Helical" evidence="6">
    <location>
        <begin position="123"/>
        <end position="144"/>
    </location>
</feature>
<feature type="transmembrane region" description="Helical" evidence="6">
    <location>
        <begin position="404"/>
        <end position="422"/>
    </location>
</feature>
<dbReference type="PANTHER" id="PTHR42770">
    <property type="entry name" value="AMINO ACID TRANSPORTER-RELATED"/>
    <property type="match status" value="1"/>
</dbReference>
<dbReference type="Pfam" id="PF13520">
    <property type="entry name" value="AA_permease_2"/>
    <property type="match status" value="1"/>
</dbReference>
<proteinExistence type="predicted"/>
<evidence type="ECO:0000256" key="6">
    <source>
        <dbReference type="SAM" id="Phobius"/>
    </source>
</evidence>
<accession>A0ABN1MFM2</accession>
<feature type="transmembrane region" description="Helical" evidence="6">
    <location>
        <begin position="193"/>
        <end position="211"/>
    </location>
</feature>
<organism evidence="7 8">
    <name type="scientific">Gangjinia marincola</name>
    <dbReference type="NCBI Taxonomy" id="578463"/>
    <lineage>
        <taxon>Bacteria</taxon>
        <taxon>Pseudomonadati</taxon>
        <taxon>Bacteroidota</taxon>
        <taxon>Flavobacteriia</taxon>
        <taxon>Flavobacteriales</taxon>
        <taxon>Flavobacteriaceae</taxon>
        <taxon>Gangjinia</taxon>
    </lineage>
</organism>
<dbReference type="EMBL" id="BAAAFG010000012">
    <property type="protein sequence ID" value="GAA0871965.1"/>
    <property type="molecule type" value="Genomic_DNA"/>
</dbReference>
<evidence type="ECO:0000256" key="5">
    <source>
        <dbReference type="ARBA" id="ARBA00023136"/>
    </source>
</evidence>
<dbReference type="InterPro" id="IPR050367">
    <property type="entry name" value="APC_superfamily"/>
</dbReference>
<name>A0ABN1MFM2_9FLAO</name>
<keyword evidence="2" id="KW-1003">Cell membrane</keyword>
<gene>
    <name evidence="7" type="ORF">GCM10009117_11110</name>
</gene>
<evidence type="ECO:0000256" key="3">
    <source>
        <dbReference type="ARBA" id="ARBA00022692"/>
    </source>
</evidence>
<evidence type="ECO:0000313" key="7">
    <source>
        <dbReference type="EMBL" id="GAA0871965.1"/>
    </source>
</evidence>
<sequence>MKEKLTRSVGTIGLSANIMNIIIGAGIFALPAVIAAKMGSSSIIAYLFCGILVLLIALCYAEIGSKVTKTGGSYTYIETAFGAYPGFLAGLFSIGTTLFADAAVSNALINILPVIDPVFGEQWLRLLILFFLFMGLAVINSAGIRQGMWLIKFNTVAKLIPLILLITIGWTAVQSKNLVIEALPGIEQLGATALILFFAFQGCEMGLVVGGEIKNPKRTVPRAIFISIFSVLVLYILIQTVAQGVLGDDLVNFKEVPLAETARVIFGPIGYAILIAGAGVSMFGYMSGSILNSPRVLYALARDKAIVSKGLERIHPRFATPHVAILLYAFLGFIIAATGSFEQLAVIASSSLLFIYFGVALSVLKLRSKQPKKAEEFQIAGGYIVPVLSMLIILYFLSHMTRPEMIGTGIFAASASILYLLFKQMKKK</sequence>
<comment type="subcellular location">
    <subcellularLocation>
        <location evidence="1">Cell membrane</location>
        <topology evidence="1">Multi-pass membrane protein</topology>
    </subcellularLocation>
</comment>
<feature type="transmembrane region" description="Helical" evidence="6">
    <location>
        <begin position="81"/>
        <end position="103"/>
    </location>
</feature>
<feature type="transmembrane region" description="Helical" evidence="6">
    <location>
        <begin position="12"/>
        <end position="36"/>
    </location>
</feature>
<keyword evidence="3 6" id="KW-0812">Transmembrane</keyword>
<evidence type="ECO:0000256" key="2">
    <source>
        <dbReference type="ARBA" id="ARBA00022475"/>
    </source>
</evidence>
<dbReference type="RefSeq" id="WP_343764780.1">
    <property type="nucleotide sequence ID" value="NZ_BAAAFG010000012.1"/>
</dbReference>
<feature type="transmembrane region" description="Helical" evidence="6">
    <location>
        <begin position="344"/>
        <end position="364"/>
    </location>
</feature>
<evidence type="ECO:0000256" key="4">
    <source>
        <dbReference type="ARBA" id="ARBA00022989"/>
    </source>
</evidence>
<feature type="transmembrane region" description="Helical" evidence="6">
    <location>
        <begin position="42"/>
        <end position="61"/>
    </location>
</feature>
<dbReference type="PIRSF" id="PIRSF006060">
    <property type="entry name" value="AA_transporter"/>
    <property type="match status" value="1"/>
</dbReference>
<evidence type="ECO:0000256" key="1">
    <source>
        <dbReference type="ARBA" id="ARBA00004651"/>
    </source>
</evidence>
<feature type="transmembrane region" description="Helical" evidence="6">
    <location>
        <begin position="156"/>
        <end position="173"/>
    </location>
</feature>
<feature type="transmembrane region" description="Helical" evidence="6">
    <location>
        <begin position="376"/>
        <end position="398"/>
    </location>
</feature>
<evidence type="ECO:0000313" key="8">
    <source>
        <dbReference type="Proteomes" id="UP001500507"/>
    </source>
</evidence>
<keyword evidence="8" id="KW-1185">Reference proteome</keyword>
<comment type="caution">
    <text evidence="7">The sequence shown here is derived from an EMBL/GenBank/DDBJ whole genome shotgun (WGS) entry which is preliminary data.</text>
</comment>
<feature type="transmembrane region" description="Helical" evidence="6">
    <location>
        <begin position="223"/>
        <end position="245"/>
    </location>
</feature>
<dbReference type="Gene3D" id="1.20.1740.10">
    <property type="entry name" value="Amino acid/polyamine transporter I"/>
    <property type="match status" value="1"/>
</dbReference>
<feature type="transmembrane region" description="Helical" evidence="6">
    <location>
        <begin position="265"/>
        <end position="285"/>
    </location>
</feature>
<dbReference type="PANTHER" id="PTHR42770:SF7">
    <property type="entry name" value="MEMBRANE PROTEIN"/>
    <property type="match status" value="1"/>
</dbReference>
<protein>
    <submittedName>
        <fullName evidence="7">APC family permease</fullName>
    </submittedName>
</protein>
<keyword evidence="5 6" id="KW-0472">Membrane</keyword>
<keyword evidence="4 6" id="KW-1133">Transmembrane helix</keyword>
<dbReference type="Proteomes" id="UP001500507">
    <property type="component" value="Unassembled WGS sequence"/>
</dbReference>